<dbReference type="InterPro" id="IPR053523">
    <property type="entry name" value="Oligopeptide_permease_AppC"/>
</dbReference>
<feature type="transmembrane region" description="Helical" evidence="7">
    <location>
        <begin position="273"/>
        <end position="294"/>
    </location>
</feature>
<evidence type="ECO:0000256" key="7">
    <source>
        <dbReference type="RuleBase" id="RU363032"/>
    </source>
</evidence>
<keyword evidence="4 7" id="KW-0812">Transmembrane</keyword>
<keyword evidence="6 7" id="KW-0472">Membrane</keyword>
<dbReference type="OrthoDB" id="9783218at2"/>
<feature type="transmembrane region" description="Helical" evidence="7">
    <location>
        <begin position="32"/>
        <end position="53"/>
    </location>
</feature>
<accession>A0A140KZQ7</accession>
<dbReference type="InterPro" id="IPR025966">
    <property type="entry name" value="OppC_N"/>
</dbReference>
<keyword evidence="3" id="KW-1003">Cell membrane</keyword>
<reference evidence="9 10" key="1">
    <citation type="submission" date="2015-12" db="EMBL/GenBank/DDBJ databases">
        <title>Draft genome sequence of the thermoanaerobe Thermotalea metallivorans, an isolate from the runoff channel of the Great Artesian Basin, Australia.</title>
        <authorList>
            <person name="Patel B.K."/>
        </authorList>
    </citation>
    <scope>NUCLEOTIDE SEQUENCE [LARGE SCALE GENOMIC DNA]</scope>
    <source>
        <strain evidence="9 10">B2-1</strain>
    </source>
</reference>
<dbReference type="STRING" id="520762.AN619_28740"/>
<evidence type="ECO:0000256" key="2">
    <source>
        <dbReference type="ARBA" id="ARBA00022448"/>
    </source>
</evidence>
<evidence type="ECO:0000256" key="1">
    <source>
        <dbReference type="ARBA" id="ARBA00004651"/>
    </source>
</evidence>
<keyword evidence="10" id="KW-1185">Reference proteome</keyword>
<dbReference type="Pfam" id="PF00528">
    <property type="entry name" value="BPD_transp_1"/>
    <property type="match status" value="1"/>
</dbReference>
<feature type="transmembrane region" description="Helical" evidence="7">
    <location>
        <begin position="128"/>
        <end position="151"/>
    </location>
</feature>
<dbReference type="Proteomes" id="UP000070456">
    <property type="component" value="Unassembled WGS sequence"/>
</dbReference>
<dbReference type="SUPFAM" id="SSF161098">
    <property type="entry name" value="MetI-like"/>
    <property type="match status" value="1"/>
</dbReference>
<dbReference type="PROSITE" id="PS50928">
    <property type="entry name" value="ABC_TM1"/>
    <property type="match status" value="1"/>
</dbReference>
<dbReference type="Pfam" id="PF12911">
    <property type="entry name" value="OppC_N"/>
    <property type="match status" value="1"/>
</dbReference>
<sequence>MEIVRENRIEQKKEKILGPWQLAWIRLKRNRLAMVGLYVLIFMVSISILGPIISPYKMETIDLANISAPPSIAHPLGTDEVGRDILTRVMYAGRISLSVGIVAVFISVVIGSMIGAVSGYYSGIIDAIIMRIVDIFMCFPFLPLLLMIAAVMSDYKINPDYRIYVVMLIIGILSWPGLARIIRGQILSLREQEFIQAAEALGLRDRRKIFRHLLPNTFGSIIVSSTLGVGNAILTESVLSFLGLGVTPPTPSWGNMVNAVTDAYVFQFHPWRWMPPGICIFITVMAINLLGDGLRDAFDSKLKR</sequence>
<comment type="caution">
    <text evidence="9">The sequence shown here is derived from an EMBL/GenBank/DDBJ whole genome shotgun (WGS) entry which is preliminary data.</text>
</comment>
<keyword evidence="2 7" id="KW-0813">Transport</keyword>
<feature type="transmembrane region" description="Helical" evidence="7">
    <location>
        <begin position="213"/>
        <end position="234"/>
    </location>
</feature>
<dbReference type="PANTHER" id="PTHR43386">
    <property type="entry name" value="OLIGOPEPTIDE TRANSPORT SYSTEM PERMEASE PROTEIN APPC"/>
    <property type="match status" value="1"/>
</dbReference>
<dbReference type="GO" id="GO:0005886">
    <property type="term" value="C:plasma membrane"/>
    <property type="evidence" value="ECO:0007669"/>
    <property type="project" value="UniProtKB-SubCell"/>
</dbReference>
<dbReference type="EMBL" id="LOEE01000076">
    <property type="protein sequence ID" value="KXG73782.1"/>
    <property type="molecule type" value="Genomic_DNA"/>
</dbReference>
<evidence type="ECO:0000256" key="4">
    <source>
        <dbReference type="ARBA" id="ARBA00022692"/>
    </source>
</evidence>
<evidence type="ECO:0000259" key="8">
    <source>
        <dbReference type="PROSITE" id="PS50928"/>
    </source>
</evidence>
<dbReference type="RefSeq" id="WP_068557962.1">
    <property type="nucleotide sequence ID" value="NZ_LOEE01000076.1"/>
</dbReference>
<dbReference type="InterPro" id="IPR035906">
    <property type="entry name" value="MetI-like_sf"/>
</dbReference>
<comment type="similarity">
    <text evidence="7">Belongs to the binding-protein-dependent transport system permease family.</text>
</comment>
<dbReference type="NCBIfam" id="NF045476">
    <property type="entry name" value="Opp4C"/>
    <property type="match status" value="1"/>
</dbReference>
<dbReference type="PANTHER" id="PTHR43386:SF23">
    <property type="entry name" value="ABC TRANSPORTER"/>
    <property type="match status" value="1"/>
</dbReference>
<dbReference type="Gene3D" id="1.10.3720.10">
    <property type="entry name" value="MetI-like"/>
    <property type="match status" value="1"/>
</dbReference>
<dbReference type="PATRIC" id="fig|520762.4.peg.3172"/>
<dbReference type="GO" id="GO:0055085">
    <property type="term" value="P:transmembrane transport"/>
    <property type="evidence" value="ECO:0007669"/>
    <property type="project" value="InterPro"/>
</dbReference>
<protein>
    <submittedName>
        <fullName evidence="9">Glutathione transport system permease protein GsiD</fullName>
    </submittedName>
</protein>
<feature type="transmembrane region" description="Helical" evidence="7">
    <location>
        <begin position="95"/>
        <end position="121"/>
    </location>
</feature>
<name>A0A140KZQ7_9FIRM</name>
<feature type="transmembrane region" description="Helical" evidence="7">
    <location>
        <begin position="163"/>
        <end position="182"/>
    </location>
</feature>
<proteinExistence type="inferred from homology"/>
<comment type="subcellular location">
    <subcellularLocation>
        <location evidence="1 7">Cell membrane</location>
        <topology evidence="1 7">Multi-pass membrane protein</topology>
    </subcellularLocation>
</comment>
<dbReference type="CDD" id="cd06261">
    <property type="entry name" value="TM_PBP2"/>
    <property type="match status" value="1"/>
</dbReference>
<keyword evidence="5 7" id="KW-1133">Transmembrane helix</keyword>
<dbReference type="InterPro" id="IPR000515">
    <property type="entry name" value="MetI-like"/>
</dbReference>
<organism evidence="9 10">
    <name type="scientific">Thermotalea metallivorans</name>
    <dbReference type="NCBI Taxonomy" id="520762"/>
    <lineage>
        <taxon>Bacteria</taxon>
        <taxon>Bacillati</taxon>
        <taxon>Bacillota</taxon>
        <taxon>Clostridia</taxon>
        <taxon>Peptostreptococcales</taxon>
        <taxon>Thermotaleaceae</taxon>
        <taxon>Thermotalea</taxon>
    </lineage>
</organism>
<evidence type="ECO:0000256" key="6">
    <source>
        <dbReference type="ARBA" id="ARBA00023136"/>
    </source>
</evidence>
<evidence type="ECO:0000313" key="10">
    <source>
        <dbReference type="Proteomes" id="UP000070456"/>
    </source>
</evidence>
<gene>
    <name evidence="9" type="primary">gsiD_2</name>
    <name evidence="9" type="ORF">AN619_28740</name>
</gene>
<dbReference type="AlphaFoldDB" id="A0A140KZQ7"/>
<evidence type="ECO:0000313" key="9">
    <source>
        <dbReference type="EMBL" id="KXG73782.1"/>
    </source>
</evidence>
<evidence type="ECO:0000256" key="3">
    <source>
        <dbReference type="ARBA" id="ARBA00022475"/>
    </source>
</evidence>
<evidence type="ECO:0000256" key="5">
    <source>
        <dbReference type="ARBA" id="ARBA00022989"/>
    </source>
</evidence>
<feature type="domain" description="ABC transmembrane type-1" evidence="8">
    <location>
        <begin position="93"/>
        <end position="291"/>
    </location>
</feature>
<dbReference type="InterPro" id="IPR050366">
    <property type="entry name" value="BP-dependent_transpt_permease"/>
</dbReference>